<dbReference type="KEGG" id="pbl:PAAG_07487"/>
<dbReference type="Proteomes" id="UP000002059">
    <property type="component" value="Partially assembled WGS sequence"/>
</dbReference>
<accession>C1H9P6</accession>
<dbReference type="AlphaFoldDB" id="C1H9P6"/>
<name>C1H9P6_PARBA</name>
<evidence type="ECO:0000313" key="2">
    <source>
        <dbReference type="Proteomes" id="UP000002059"/>
    </source>
</evidence>
<dbReference type="eggNOG" id="ENOG502RR2I">
    <property type="taxonomic scope" value="Eukaryota"/>
</dbReference>
<dbReference type="VEuPathDB" id="FungiDB:PAAG_07487"/>
<dbReference type="HOGENOM" id="CLU_1489441_0_0_1"/>
<reference evidence="1 2" key="1">
    <citation type="journal article" date="2011" name="PLoS Genet.">
        <title>Comparative genomic analysis of human fungal pathogens causing paracoccidioidomycosis.</title>
        <authorList>
            <person name="Desjardins C.A."/>
            <person name="Champion M.D."/>
            <person name="Holder J.W."/>
            <person name="Muszewska A."/>
            <person name="Goldberg J."/>
            <person name="Bailao A.M."/>
            <person name="Brigido M.M."/>
            <person name="Ferreira M.E."/>
            <person name="Garcia A.M."/>
            <person name="Grynberg M."/>
            <person name="Gujja S."/>
            <person name="Heiman D.I."/>
            <person name="Henn M.R."/>
            <person name="Kodira C.D."/>
            <person name="Leon-Narvaez H."/>
            <person name="Longo L.V."/>
            <person name="Ma L.J."/>
            <person name="Malavazi I."/>
            <person name="Matsuo A.L."/>
            <person name="Morais F.V."/>
            <person name="Pereira M."/>
            <person name="Rodriguez-Brito S."/>
            <person name="Sakthikumar S."/>
            <person name="Salem-Izacc S.M."/>
            <person name="Sykes S.M."/>
            <person name="Teixeira M.M."/>
            <person name="Vallejo M.C."/>
            <person name="Walter M.E."/>
            <person name="Yandava C."/>
            <person name="Young S."/>
            <person name="Zeng Q."/>
            <person name="Zucker J."/>
            <person name="Felipe M.S."/>
            <person name="Goldman G.H."/>
            <person name="Haas B.J."/>
            <person name="McEwen J.G."/>
            <person name="Nino-Vega G."/>
            <person name="Puccia R."/>
            <person name="San-Blas G."/>
            <person name="Soares C.M."/>
            <person name="Birren B.W."/>
            <person name="Cuomo C.A."/>
        </authorList>
    </citation>
    <scope>NUCLEOTIDE SEQUENCE [LARGE SCALE GENOMIC DNA]</scope>
    <source>
        <strain evidence="2">ATCC MYA-826 / Pb01</strain>
    </source>
</reference>
<sequence>MADDPTGERREMTCHTRTLTLAAWHAEGWYVKLTWSLGKTQPHISGSMWVRLDPFGELGLSLFVDPYCTSRQPSLKQQGGVRKDSCLFLASLFESPSLSFIDLRVGRTRQMNANAGREPKALITVRLTPLPRSPESVVMDAVAVMAGSLYIRKRSQACELGRLSVVGNGRPLVRVLPEHVE</sequence>
<protein>
    <submittedName>
        <fullName evidence="1">Uncharacterized protein</fullName>
    </submittedName>
</protein>
<dbReference type="GeneID" id="9093891"/>
<dbReference type="EMBL" id="KN294015">
    <property type="protein sequence ID" value="EEH37069.1"/>
    <property type="molecule type" value="Genomic_DNA"/>
</dbReference>
<keyword evidence="2" id="KW-1185">Reference proteome</keyword>
<dbReference type="OrthoDB" id="10520109at2759"/>
<proteinExistence type="predicted"/>
<dbReference type="RefSeq" id="XP_002790628.1">
    <property type="nucleotide sequence ID" value="XM_002790582.1"/>
</dbReference>
<gene>
    <name evidence="1" type="ORF">PAAG_07487</name>
</gene>
<evidence type="ECO:0000313" key="1">
    <source>
        <dbReference type="EMBL" id="EEH37069.1"/>
    </source>
</evidence>
<organism evidence="1 2">
    <name type="scientific">Paracoccidioides lutzii (strain ATCC MYA-826 / Pb01)</name>
    <name type="common">Paracoccidioides brasiliensis</name>
    <dbReference type="NCBI Taxonomy" id="502779"/>
    <lineage>
        <taxon>Eukaryota</taxon>
        <taxon>Fungi</taxon>
        <taxon>Dikarya</taxon>
        <taxon>Ascomycota</taxon>
        <taxon>Pezizomycotina</taxon>
        <taxon>Eurotiomycetes</taxon>
        <taxon>Eurotiomycetidae</taxon>
        <taxon>Onygenales</taxon>
        <taxon>Ajellomycetaceae</taxon>
        <taxon>Paracoccidioides</taxon>
    </lineage>
</organism>